<dbReference type="AlphaFoldDB" id="A0A3M7Q0D6"/>
<protein>
    <submittedName>
        <fullName evidence="2">Uncharacterized protein</fullName>
    </submittedName>
</protein>
<evidence type="ECO:0000256" key="1">
    <source>
        <dbReference type="SAM" id="SignalP"/>
    </source>
</evidence>
<comment type="caution">
    <text evidence="2">The sequence shown here is derived from an EMBL/GenBank/DDBJ whole genome shotgun (WGS) entry which is preliminary data.</text>
</comment>
<name>A0A3M7Q0D6_BRAPC</name>
<evidence type="ECO:0000313" key="3">
    <source>
        <dbReference type="Proteomes" id="UP000276133"/>
    </source>
</evidence>
<reference evidence="2 3" key="1">
    <citation type="journal article" date="2018" name="Sci. Rep.">
        <title>Genomic signatures of local adaptation to the degree of environmental predictability in rotifers.</title>
        <authorList>
            <person name="Franch-Gras L."/>
            <person name="Hahn C."/>
            <person name="Garcia-Roger E.M."/>
            <person name="Carmona M.J."/>
            <person name="Serra M."/>
            <person name="Gomez A."/>
        </authorList>
    </citation>
    <scope>NUCLEOTIDE SEQUENCE [LARGE SCALE GENOMIC DNA]</scope>
    <source>
        <strain evidence="2">HYR1</strain>
    </source>
</reference>
<feature type="signal peptide" evidence="1">
    <location>
        <begin position="1"/>
        <end position="23"/>
    </location>
</feature>
<evidence type="ECO:0000313" key="2">
    <source>
        <dbReference type="EMBL" id="RNA04461.1"/>
    </source>
</evidence>
<accession>A0A3M7Q0D6</accession>
<proteinExistence type="predicted"/>
<gene>
    <name evidence="2" type="ORF">BpHYR1_004235</name>
</gene>
<dbReference type="Proteomes" id="UP000276133">
    <property type="component" value="Unassembled WGS sequence"/>
</dbReference>
<dbReference type="EMBL" id="REGN01008101">
    <property type="protein sequence ID" value="RNA04461.1"/>
    <property type="molecule type" value="Genomic_DNA"/>
</dbReference>
<keyword evidence="3" id="KW-1185">Reference proteome</keyword>
<keyword evidence="1" id="KW-0732">Signal</keyword>
<sequence>MYKIYCFFYYYLLIFTSDAIVDAGCSVSTHSALAKIERSLFSCDKAASTVCSLKTIKNIATKDWSDKHIFGFSENYFKNLEQSCRQVEFESKLKNDFNGKIKKFILEQSTDTADLFAKFLDEIGLLRH</sequence>
<organism evidence="2 3">
    <name type="scientific">Brachionus plicatilis</name>
    <name type="common">Marine rotifer</name>
    <name type="synonym">Brachionus muelleri</name>
    <dbReference type="NCBI Taxonomy" id="10195"/>
    <lineage>
        <taxon>Eukaryota</taxon>
        <taxon>Metazoa</taxon>
        <taxon>Spiralia</taxon>
        <taxon>Gnathifera</taxon>
        <taxon>Rotifera</taxon>
        <taxon>Eurotatoria</taxon>
        <taxon>Monogononta</taxon>
        <taxon>Pseudotrocha</taxon>
        <taxon>Ploima</taxon>
        <taxon>Brachionidae</taxon>
        <taxon>Brachionus</taxon>
    </lineage>
</organism>
<feature type="chain" id="PRO_5018187468" evidence="1">
    <location>
        <begin position="24"/>
        <end position="128"/>
    </location>
</feature>